<sequence>MLSPNGPIASFRKVVAGFRDPGRCASRFARSRLRSFAPALIGLLVAAWSAAALADKASAPIPAATLALMAARGTDAAAPIVLRAYKRESEIEVWKRNAAGRYVPIKTYPICRWSGQLGPKTKTGDRQTPEGFYTVAKSQMNPNSRYYLSFDIGYPNAFDRAHGSTGSAVMVHGVCSSMGCFAMTDAVAGELFSIAREAFSGGQRAFQFQSFPFRMTAANMARHRTDPNIAFWRQLKEGSDRFEATGEEPVVSVAGGRYVFAPSSDPAKEAAFVALHKDETDRIAGLVEEGAAAVRTTYSDGGQHAFWAARIRQGFPVGDISRPEALAYAGQEIVLIPARRRIAPPPVPEAVWAAWIGMESPSLAVRVADFVPSYEAGVSRLPAPVTRYAQTWPSLARAAIEAVIPPPDFDRTQPSIEKVAQR</sequence>
<evidence type="ECO:0000259" key="8">
    <source>
        <dbReference type="PROSITE" id="PS52029"/>
    </source>
</evidence>
<reference evidence="9 10" key="1">
    <citation type="submission" date="2024-06" db="EMBL/GenBank/DDBJ databases">
        <authorList>
            <person name="Campbell A.G."/>
        </authorList>
    </citation>
    <scope>NUCLEOTIDE SEQUENCE [LARGE SCALE GENOMIC DNA]</scope>
    <source>
        <strain evidence="9 10">EM12</strain>
    </source>
</reference>
<keyword evidence="4 7" id="KW-0133">Cell shape</keyword>
<dbReference type="Proteomes" id="UP001480955">
    <property type="component" value="Unassembled WGS sequence"/>
</dbReference>
<dbReference type="EC" id="2.-.-.-" evidence="9"/>
<evidence type="ECO:0000313" key="10">
    <source>
        <dbReference type="Proteomes" id="UP001480955"/>
    </source>
</evidence>
<dbReference type="CDD" id="cd16913">
    <property type="entry name" value="YkuD_like"/>
    <property type="match status" value="1"/>
</dbReference>
<evidence type="ECO:0000256" key="7">
    <source>
        <dbReference type="PROSITE-ProRule" id="PRU01373"/>
    </source>
</evidence>
<organism evidence="9 10">
    <name type="scientific">Methylorubrum podarium</name>
    <dbReference type="NCBI Taxonomy" id="200476"/>
    <lineage>
        <taxon>Bacteria</taxon>
        <taxon>Pseudomonadati</taxon>
        <taxon>Pseudomonadota</taxon>
        <taxon>Alphaproteobacteria</taxon>
        <taxon>Hyphomicrobiales</taxon>
        <taxon>Methylobacteriaceae</taxon>
        <taxon>Methylorubrum</taxon>
    </lineage>
</organism>
<comment type="pathway">
    <text evidence="1 7">Cell wall biogenesis; peptidoglycan biosynthesis.</text>
</comment>
<keyword evidence="3 9" id="KW-0808">Transferase</keyword>
<dbReference type="InterPro" id="IPR005490">
    <property type="entry name" value="LD_TPept_cat_dom"/>
</dbReference>
<dbReference type="GO" id="GO:0016740">
    <property type="term" value="F:transferase activity"/>
    <property type="evidence" value="ECO:0007669"/>
    <property type="project" value="UniProtKB-KW"/>
</dbReference>
<comment type="similarity">
    <text evidence="2">Belongs to the YkuD family.</text>
</comment>
<evidence type="ECO:0000256" key="3">
    <source>
        <dbReference type="ARBA" id="ARBA00022679"/>
    </source>
</evidence>
<feature type="domain" description="L,D-TPase catalytic" evidence="8">
    <location>
        <begin position="80"/>
        <end position="208"/>
    </location>
</feature>
<dbReference type="Pfam" id="PF03734">
    <property type="entry name" value="YkuD"/>
    <property type="match status" value="1"/>
</dbReference>
<dbReference type="EMBL" id="JBELQE010000025">
    <property type="protein sequence ID" value="MER2248990.1"/>
    <property type="molecule type" value="Genomic_DNA"/>
</dbReference>
<keyword evidence="6 7" id="KW-0961">Cell wall biogenesis/degradation</keyword>
<gene>
    <name evidence="9" type="ORF">ABS772_03575</name>
</gene>
<dbReference type="SUPFAM" id="SSF141523">
    <property type="entry name" value="L,D-transpeptidase catalytic domain-like"/>
    <property type="match status" value="1"/>
</dbReference>
<protein>
    <submittedName>
        <fullName evidence="9">Murein L,D-transpeptidase family protein</fullName>
        <ecNumber evidence="9">2.-.-.-</ecNumber>
    </submittedName>
</protein>
<feature type="active site" description="Proton donor/acceptor" evidence="7">
    <location>
        <position position="172"/>
    </location>
</feature>
<feature type="active site" description="Nucleophile" evidence="7">
    <location>
        <position position="180"/>
    </location>
</feature>
<dbReference type="PANTHER" id="PTHR36699">
    <property type="entry name" value="LD-TRANSPEPTIDASE"/>
    <property type="match status" value="1"/>
</dbReference>
<keyword evidence="5 7" id="KW-0573">Peptidoglycan synthesis</keyword>
<evidence type="ECO:0000256" key="2">
    <source>
        <dbReference type="ARBA" id="ARBA00005992"/>
    </source>
</evidence>
<keyword evidence="10" id="KW-1185">Reference proteome</keyword>
<evidence type="ECO:0000256" key="4">
    <source>
        <dbReference type="ARBA" id="ARBA00022960"/>
    </source>
</evidence>
<evidence type="ECO:0000256" key="6">
    <source>
        <dbReference type="ARBA" id="ARBA00023316"/>
    </source>
</evidence>
<comment type="caution">
    <text evidence="9">The sequence shown here is derived from an EMBL/GenBank/DDBJ whole genome shotgun (WGS) entry which is preliminary data.</text>
</comment>
<dbReference type="PROSITE" id="PS52029">
    <property type="entry name" value="LD_TPASE"/>
    <property type="match status" value="1"/>
</dbReference>
<dbReference type="RefSeq" id="WP_350392229.1">
    <property type="nucleotide sequence ID" value="NZ_JBELQE010000025.1"/>
</dbReference>
<evidence type="ECO:0000313" key="9">
    <source>
        <dbReference type="EMBL" id="MER2248990.1"/>
    </source>
</evidence>
<evidence type="ECO:0000256" key="1">
    <source>
        <dbReference type="ARBA" id="ARBA00004752"/>
    </source>
</evidence>
<dbReference type="PANTHER" id="PTHR36699:SF1">
    <property type="entry name" value="L,D-TRANSPEPTIDASE YAFK-RELATED"/>
    <property type="match status" value="1"/>
</dbReference>
<evidence type="ECO:0000256" key="5">
    <source>
        <dbReference type="ARBA" id="ARBA00022984"/>
    </source>
</evidence>
<accession>A0ABV1QI09</accession>
<dbReference type="InterPro" id="IPR038063">
    <property type="entry name" value="Transpep_catalytic_dom"/>
</dbReference>
<proteinExistence type="inferred from homology"/>
<name>A0ABV1QI09_9HYPH</name>